<evidence type="ECO:0000256" key="4">
    <source>
        <dbReference type="ARBA" id="ARBA00022692"/>
    </source>
</evidence>
<reference evidence="11" key="1">
    <citation type="submission" date="2023-03" db="EMBL/GenBank/DDBJ databases">
        <title>Massive genome expansion in bonnet fungi (Mycena s.s.) driven by repeated elements and novel gene families across ecological guilds.</title>
        <authorList>
            <consortium name="Lawrence Berkeley National Laboratory"/>
            <person name="Harder C.B."/>
            <person name="Miyauchi S."/>
            <person name="Viragh M."/>
            <person name="Kuo A."/>
            <person name="Thoen E."/>
            <person name="Andreopoulos B."/>
            <person name="Lu D."/>
            <person name="Skrede I."/>
            <person name="Drula E."/>
            <person name="Henrissat B."/>
            <person name="Morin E."/>
            <person name="Kohler A."/>
            <person name="Barry K."/>
            <person name="LaButti K."/>
            <person name="Morin E."/>
            <person name="Salamov A."/>
            <person name="Lipzen A."/>
            <person name="Mereny Z."/>
            <person name="Hegedus B."/>
            <person name="Baldrian P."/>
            <person name="Stursova M."/>
            <person name="Weitz H."/>
            <person name="Taylor A."/>
            <person name="Grigoriev I.V."/>
            <person name="Nagy L.G."/>
            <person name="Martin F."/>
            <person name="Kauserud H."/>
        </authorList>
    </citation>
    <scope>NUCLEOTIDE SEQUENCE</scope>
    <source>
        <strain evidence="11">CBHHK182m</strain>
    </source>
</reference>
<keyword evidence="3" id="KW-0589">Pheromone response</keyword>
<dbReference type="InterPro" id="IPR001499">
    <property type="entry name" value="GPCR_STE3"/>
</dbReference>
<evidence type="ECO:0000256" key="9">
    <source>
        <dbReference type="ARBA" id="ARBA00023224"/>
    </source>
</evidence>
<proteinExistence type="inferred from homology"/>
<keyword evidence="7 10" id="KW-0472">Membrane</keyword>
<keyword evidence="12" id="KW-1185">Reference proteome</keyword>
<dbReference type="GO" id="GO:0004933">
    <property type="term" value="F:mating-type a-factor pheromone receptor activity"/>
    <property type="evidence" value="ECO:0007669"/>
    <property type="project" value="InterPro"/>
</dbReference>
<dbReference type="AlphaFoldDB" id="A0AAD7I2Z9"/>
<sequence length="343" mass="38985">MHYELPIAAFIASFIVLIPLPWHWRVRNVPTLSLIAWLFISNMTYAINVVIWAGNIEVVAKVWCDITTKLQVGSNTALPTCCLCLCIHLERIASVRQVRMSPEQKRRRMIFDLLLCWGLPCITMALHYIVQGHRYDLVEDFGCRPAVYVSLASIFLFWLPPIIIVLLTLGFAGAAFYHFFCHRLTFERHLQAASSLTPNRYFRLMAMSLVQMIWVTIVTVSNMVFTLREGLRPWISWADVHSDFGRIGVSPTAFIPAQTLLIIYLSWWAIPISALLFAGFFAFGEDAKREYSVYWHATVRVVRRVLRRPAAATLGAVPVGLPTLTADSKSKSHYASEFDATDS</sequence>
<dbReference type="GO" id="GO:0005886">
    <property type="term" value="C:plasma membrane"/>
    <property type="evidence" value="ECO:0007669"/>
    <property type="project" value="TreeGrafter"/>
</dbReference>
<organism evidence="11 12">
    <name type="scientific">Mycena metata</name>
    <dbReference type="NCBI Taxonomy" id="1033252"/>
    <lineage>
        <taxon>Eukaryota</taxon>
        <taxon>Fungi</taxon>
        <taxon>Dikarya</taxon>
        <taxon>Basidiomycota</taxon>
        <taxon>Agaricomycotina</taxon>
        <taxon>Agaricomycetes</taxon>
        <taxon>Agaricomycetidae</taxon>
        <taxon>Agaricales</taxon>
        <taxon>Marasmiineae</taxon>
        <taxon>Mycenaceae</taxon>
        <taxon>Mycena</taxon>
    </lineage>
</organism>
<accession>A0AAD7I2Z9</accession>
<evidence type="ECO:0000256" key="5">
    <source>
        <dbReference type="ARBA" id="ARBA00022989"/>
    </source>
</evidence>
<comment type="similarity">
    <text evidence="2">Belongs to the G-protein coupled receptor 4 family.</text>
</comment>
<dbReference type="PANTHER" id="PTHR28097">
    <property type="entry name" value="PHEROMONE A FACTOR RECEPTOR"/>
    <property type="match status" value="1"/>
</dbReference>
<evidence type="ECO:0000256" key="10">
    <source>
        <dbReference type="SAM" id="Phobius"/>
    </source>
</evidence>
<dbReference type="PRINTS" id="PR00899">
    <property type="entry name" value="GPCRSTE3"/>
</dbReference>
<comment type="subcellular location">
    <subcellularLocation>
        <location evidence="1">Membrane</location>
        <topology evidence="1">Multi-pass membrane protein</topology>
    </subcellularLocation>
</comment>
<dbReference type="InterPro" id="IPR001546">
    <property type="entry name" value="GPCR_Pheromne_A_rcpt"/>
</dbReference>
<feature type="transmembrane region" description="Helical" evidence="10">
    <location>
        <begin position="261"/>
        <end position="283"/>
    </location>
</feature>
<keyword evidence="6" id="KW-0297">G-protein coupled receptor</keyword>
<keyword evidence="4 10" id="KW-0812">Transmembrane</keyword>
<evidence type="ECO:0000256" key="2">
    <source>
        <dbReference type="ARBA" id="ARBA00011085"/>
    </source>
</evidence>
<dbReference type="Pfam" id="PF02076">
    <property type="entry name" value="STE3"/>
    <property type="match status" value="1"/>
</dbReference>
<feature type="transmembrane region" description="Helical" evidence="10">
    <location>
        <begin position="34"/>
        <end position="52"/>
    </location>
</feature>
<keyword evidence="5 10" id="KW-1133">Transmembrane helix</keyword>
<evidence type="ECO:0000313" key="12">
    <source>
        <dbReference type="Proteomes" id="UP001215598"/>
    </source>
</evidence>
<feature type="transmembrane region" description="Helical" evidence="10">
    <location>
        <begin position="110"/>
        <end position="130"/>
    </location>
</feature>
<evidence type="ECO:0000256" key="8">
    <source>
        <dbReference type="ARBA" id="ARBA00023170"/>
    </source>
</evidence>
<dbReference type="Proteomes" id="UP001215598">
    <property type="component" value="Unassembled WGS sequence"/>
</dbReference>
<dbReference type="EMBL" id="JARKIB010000141">
    <property type="protein sequence ID" value="KAJ7732969.1"/>
    <property type="molecule type" value="Genomic_DNA"/>
</dbReference>
<feature type="transmembrane region" description="Helical" evidence="10">
    <location>
        <begin position="6"/>
        <end position="22"/>
    </location>
</feature>
<evidence type="ECO:0000256" key="3">
    <source>
        <dbReference type="ARBA" id="ARBA00022507"/>
    </source>
</evidence>
<name>A0AAD7I2Z9_9AGAR</name>
<evidence type="ECO:0000313" key="11">
    <source>
        <dbReference type="EMBL" id="KAJ7732969.1"/>
    </source>
</evidence>
<dbReference type="PRINTS" id="PR00900">
    <property type="entry name" value="PHEROMONEAR"/>
</dbReference>
<gene>
    <name evidence="11" type="ORF">B0H16DRAFT_1580214</name>
</gene>
<dbReference type="CDD" id="cd14966">
    <property type="entry name" value="7tmD_STE3"/>
    <property type="match status" value="1"/>
</dbReference>
<keyword evidence="8" id="KW-0675">Receptor</keyword>
<evidence type="ECO:0000256" key="6">
    <source>
        <dbReference type="ARBA" id="ARBA00023040"/>
    </source>
</evidence>
<dbReference type="GO" id="GO:0000750">
    <property type="term" value="P:pheromone-dependent signal transduction involved in conjugation with cellular fusion"/>
    <property type="evidence" value="ECO:0007669"/>
    <property type="project" value="TreeGrafter"/>
</dbReference>
<protein>
    <submittedName>
        <fullName evidence="11">Rcb2.42</fullName>
    </submittedName>
</protein>
<evidence type="ECO:0000256" key="1">
    <source>
        <dbReference type="ARBA" id="ARBA00004141"/>
    </source>
</evidence>
<dbReference type="PANTHER" id="PTHR28097:SF1">
    <property type="entry name" value="PHEROMONE A FACTOR RECEPTOR"/>
    <property type="match status" value="1"/>
</dbReference>
<evidence type="ECO:0000256" key="7">
    <source>
        <dbReference type="ARBA" id="ARBA00023136"/>
    </source>
</evidence>
<keyword evidence="9" id="KW-0807">Transducer</keyword>
<feature type="transmembrane region" description="Helical" evidence="10">
    <location>
        <begin position="201"/>
        <end position="225"/>
    </location>
</feature>
<feature type="transmembrane region" description="Helical" evidence="10">
    <location>
        <begin position="150"/>
        <end position="180"/>
    </location>
</feature>
<dbReference type="Gene3D" id="1.20.1070.10">
    <property type="entry name" value="Rhodopsin 7-helix transmembrane proteins"/>
    <property type="match status" value="1"/>
</dbReference>
<comment type="caution">
    <text evidence="11">The sequence shown here is derived from an EMBL/GenBank/DDBJ whole genome shotgun (WGS) entry which is preliminary data.</text>
</comment>